<keyword evidence="1" id="KW-0175">Coiled coil</keyword>
<reference evidence="3" key="1">
    <citation type="journal article" date="2019" name="Int. J. Syst. Evol. Microbiol.">
        <title>The Global Catalogue of Microorganisms (GCM) 10K type strain sequencing project: providing services to taxonomists for standard genome sequencing and annotation.</title>
        <authorList>
            <consortium name="The Broad Institute Genomics Platform"/>
            <consortium name="The Broad Institute Genome Sequencing Center for Infectious Disease"/>
            <person name="Wu L."/>
            <person name="Ma J."/>
        </authorList>
    </citation>
    <scope>NUCLEOTIDE SEQUENCE [LARGE SCALE GENOMIC DNA]</scope>
    <source>
        <strain evidence="3">JCM 19129</strain>
    </source>
</reference>
<dbReference type="EMBL" id="BAABLW010000005">
    <property type="protein sequence ID" value="GAA4915878.1"/>
    <property type="molecule type" value="Genomic_DNA"/>
</dbReference>
<evidence type="ECO:0008006" key="4">
    <source>
        <dbReference type="Google" id="ProtNLM"/>
    </source>
</evidence>
<keyword evidence="3" id="KW-1185">Reference proteome</keyword>
<feature type="coiled-coil region" evidence="1">
    <location>
        <begin position="6"/>
        <end position="33"/>
    </location>
</feature>
<proteinExistence type="predicted"/>
<organism evidence="2 3">
    <name type="scientific">Nesterenkonia rhizosphaerae</name>
    <dbReference type="NCBI Taxonomy" id="1348272"/>
    <lineage>
        <taxon>Bacteria</taxon>
        <taxon>Bacillati</taxon>
        <taxon>Actinomycetota</taxon>
        <taxon>Actinomycetes</taxon>
        <taxon>Micrococcales</taxon>
        <taxon>Micrococcaceae</taxon>
        <taxon>Nesterenkonia</taxon>
    </lineage>
</organism>
<sequence>MSTLTAEQIKTNLRLTKRQAETIKKNLDKHNLNSRLIEDGVMIWAPGNKPYRVIDDPSAPTDEVRQLNYDGALEAINYCHEQTS</sequence>
<accession>A0ABP9FU39</accession>
<protein>
    <recommendedName>
        <fullName evidence="4">DUF4224 domain-containing protein</fullName>
    </recommendedName>
</protein>
<evidence type="ECO:0000313" key="3">
    <source>
        <dbReference type="Proteomes" id="UP001500368"/>
    </source>
</evidence>
<evidence type="ECO:0000313" key="2">
    <source>
        <dbReference type="EMBL" id="GAA4915878.1"/>
    </source>
</evidence>
<dbReference type="RefSeq" id="WP_345476849.1">
    <property type="nucleotide sequence ID" value="NZ_BAABLW010000005.1"/>
</dbReference>
<name>A0ABP9FU39_9MICC</name>
<gene>
    <name evidence="2" type="ORF">GCM10025790_08660</name>
</gene>
<dbReference type="Proteomes" id="UP001500368">
    <property type="component" value="Unassembled WGS sequence"/>
</dbReference>
<comment type="caution">
    <text evidence="2">The sequence shown here is derived from an EMBL/GenBank/DDBJ whole genome shotgun (WGS) entry which is preliminary data.</text>
</comment>
<evidence type="ECO:0000256" key="1">
    <source>
        <dbReference type="SAM" id="Coils"/>
    </source>
</evidence>